<comment type="caution">
    <text evidence="1">The sequence shown here is derived from an EMBL/GenBank/DDBJ whole genome shotgun (WGS) entry which is preliminary data.</text>
</comment>
<proteinExistence type="predicted"/>
<evidence type="ECO:0000313" key="2">
    <source>
        <dbReference type="Proteomes" id="UP000828941"/>
    </source>
</evidence>
<reference evidence="1 2" key="1">
    <citation type="journal article" date="2022" name="DNA Res.">
        <title>Chromosomal-level genome assembly of the orchid tree Bauhinia variegata (Leguminosae; Cercidoideae) supports the allotetraploid origin hypothesis of Bauhinia.</title>
        <authorList>
            <person name="Zhong Y."/>
            <person name="Chen Y."/>
            <person name="Zheng D."/>
            <person name="Pang J."/>
            <person name="Liu Y."/>
            <person name="Luo S."/>
            <person name="Meng S."/>
            <person name="Qian L."/>
            <person name="Wei D."/>
            <person name="Dai S."/>
            <person name="Zhou R."/>
        </authorList>
    </citation>
    <scope>NUCLEOTIDE SEQUENCE [LARGE SCALE GENOMIC DNA]</scope>
    <source>
        <strain evidence="1">BV-YZ2020</strain>
    </source>
</reference>
<gene>
    <name evidence="1" type="ORF">L6164_026154</name>
</gene>
<protein>
    <submittedName>
        <fullName evidence="1">Uncharacterized protein</fullName>
    </submittedName>
</protein>
<keyword evidence="2" id="KW-1185">Reference proteome</keyword>
<evidence type="ECO:0000313" key="1">
    <source>
        <dbReference type="EMBL" id="KAI4313150.1"/>
    </source>
</evidence>
<organism evidence="1 2">
    <name type="scientific">Bauhinia variegata</name>
    <name type="common">Purple orchid tree</name>
    <name type="synonym">Phanera variegata</name>
    <dbReference type="NCBI Taxonomy" id="167791"/>
    <lineage>
        <taxon>Eukaryota</taxon>
        <taxon>Viridiplantae</taxon>
        <taxon>Streptophyta</taxon>
        <taxon>Embryophyta</taxon>
        <taxon>Tracheophyta</taxon>
        <taxon>Spermatophyta</taxon>
        <taxon>Magnoliopsida</taxon>
        <taxon>eudicotyledons</taxon>
        <taxon>Gunneridae</taxon>
        <taxon>Pentapetalae</taxon>
        <taxon>rosids</taxon>
        <taxon>fabids</taxon>
        <taxon>Fabales</taxon>
        <taxon>Fabaceae</taxon>
        <taxon>Cercidoideae</taxon>
        <taxon>Cercideae</taxon>
        <taxon>Bauhiniinae</taxon>
        <taxon>Bauhinia</taxon>
    </lineage>
</organism>
<dbReference type="Proteomes" id="UP000828941">
    <property type="component" value="Chromosome 11"/>
</dbReference>
<sequence length="181" mass="19746">MARNMKPDTTQLVSYNNSGTQCIRGFTNQTGYVKGNGNGNINLDDLGITSFPRSQSVAHNIAPRSGETRFFSYRNSGYQYIHGVTNQTGFVKGNGNGIINIKNQRHREVDVTAKLNALLNVVARECHRGDGTRTQPNSSSTTLRGENHQPHNFSNTGKQTIEGLTNQTGIIDGHSNGVVNI</sequence>
<accession>A0ACB9LNT8</accession>
<dbReference type="EMBL" id="CM039436">
    <property type="protein sequence ID" value="KAI4313150.1"/>
    <property type="molecule type" value="Genomic_DNA"/>
</dbReference>
<name>A0ACB9LNT8_BAUVA</name>